<protein>
    <submittedName>
        <fullName evidence="1">Uncharacterized protein</fullName>
    </submittedName>
</protein>
<dbReference type="AlphaFoldDB" id="A0AAD6YSV4"/>
<dbReference type="Proteomes" id="UP001219525">
    <property type="component" value="Unassembled WGS sequence"/>
</dbReference>
<gene>
    <name evidence="1" type="ORF">GGX14DRAFT_530225</name>
</gene>
<reference evidence="1" key="1">
    <citation type="submission" date="2023-03" db="EMBL/GenBank/DDBJ databases">
        <title>Massive genome expansion in bonnet fungi (Mycena s.s.) driven by repeated elements and novel gene families across ecological guilds.</title>
        <authorList>
            <consortium name="Lawrence Berkeley National Laboratory"/>
            <person name="Harder C.B."/>
            <person name="Miyauchi S."/>
            <person name="Viragh M."/>
            <person name="Kuo A."/>
            <person name="Thoen E."/>
            <person name="Andreopoulos B."/>
            <person name="Lu D."/>
            <person name="Skrede I."/>
            <person name="Drula E."/>
            <person name="Henrissat B."/>
            <person name="Morin E."/>
            <person name="Kohler A."/>
            <person name="Barry K."/>
            <person name="LaButti K."/>
            <person name="Morin E."/>
            <person name="Salamov A."/>
            <person name="Lipzen A."/>
            <person name="Mereny Z."/>
            <person name="Hegedus B."/>
            <person name="Baldrian P."/>
            <person name="Stursova M."/>
            <person name="Weitz H."/>
            <person name="Taylor A."/>
            <person name="Grigoriev I.V."/>
            <person name="Nagy L.G."/>
            <person name="Martin F."/>
            <person name="Kauserud H."/>
        </authorList>
    </citation>
    <scope>NUCLEOTIDE SEQUENCE</scope>
    <source>
        <strain evidence="1">9144</strain>
    </source>
</reference>
<evidence type="ECO:0000313" key="2">
    <source>
        <dbReference type="Proteomes" id="UP001219525"/>
    </source>
</evidence>
<evidence type="ECO:0000313" key="1">
    <source>
        <dbReference type="EMBL" id="KAJ7228423.1"/>
    </source>
</evidence>
<comment type="caution">
    <text evidence="1">The sequence shown here is derived from an EMBL/GenBank/DDBJ whole genome shotgun (WGS) entry which is preliminary data.</text>
</comment>
<name>A0AAD6YSV4_9AGAR</name>
<organism evidence="1 2">
    <name type="scientific">Mycena pura</name>
    <dbReference type="NCBI Taxonomy" id="153505"/>
    <lineage>
        <taxon>Eukaryota</taxon>
        <taxon>Fungi</taxon>
        <taxon>Dikarya</taxon>
        <taxon>Basidiomycota</taxon>
        <taxon>Agaricomycotina</taxon>
        <taxon>Agaricomycetes</taxon>
        <taxon>Agaricomycetidae</taxon>
        <taxon>Agaricales</taxon>
        <taxon>Marasmiineae</taxon>
        <taxon>Mycenaceae</taxon>
        <taxon>Mycena</taxon>
    </lineage>
</organism>
<accession>A0AAD6YSV4</accession>
<sequence length="697" mass="77358">MSWLNLNLVPYIARLRILPDTQVATQQGVQTRDLISYLSGVKCWAKRHKTTVYALKRDQMKGFDYLAPQGMYDAIEAYGLPSAIINLDRAAQTQTSCYIRTAHGITDPIVIDGLTKQGGSLSPLKSTLTTSLGHHYLNDLSANDPDTLVISSSSSCKADPHLSDDRLTTKVIMAEATDDSFLFALTLPALQRNTLAMELALRVGELDFLRTMVDDPHARFENLREFFDSFSFPKFLSRPPITLLRKILKQNIPIKRADADKLDKTLKNLIHRESDVLTLPVAMHGLDFPSISLGLQRDLNHPIISYRTLARITLADWQCSVNECINPLDGHGLKRTFVHQAGRIPYAWIVAQHAMATSNPPLALKRTDICDVLPGTMTLAHHLPNSLLPDGHALRSLRLKNVTQSATLSTLPPSTIISPDGHQLWASDGSMIPAAAGILDPKSIIAAVTGPQTIVLRIDGRNSSILQGELIGIIAGLIMSDGPGSSLFTDHQNSTRLIDDSRTSPLEISYTPAHTNEVSLPALLNFEADHYASSAQADAKRLLLAPIPTFFMDEFTFHTTDDEWIESSMRTYLHKTRARQSSRTLGYGHQNRMTIDLYDPTPPYEFPYTHAFSAYSALVQLYARSGQLPTADLLYSRGCEAIEDAHHIFVDCTHYASWRSKAAEELHARARDKLLEQEFDPEDCAILLTQANLPSHD</sequence>
<keyword evidence="2" id="KW-1185">Reference proteome</keyword>
<dbReference type="EMBL" id="JARJCW010000002">
    <property type="protein sequence ID" value="KAJ7228423.1"/>
    <property type="molecule type" value="Genomic_DNA"/>
</dbReference>
<proteinExistence type="predicted"/>